<protein>
    <submittedName>
        <fullName evidence="1">Heme-binding protein</fullName>
    </submittedName>
</protein>
<accession>A0A5C6XR76</accession>
<proteinExistence type="predicted"/>
<name>A0A5C6XR76_9DELT</name>
<organism evidence="1 2">
    <name type="scientific">Lujinxingia vulgaris</name>
    <dbReference type="NCBI Taxonomy" id="2600176"/>
    <lineage>
        <taxon>Bacteria</taxon>
        <taxon>Deltaproteobacteria</taxon>
        <taxon>Bradymonadales</taxon>
        <taxon>Lujinxingiaceae</taxon>
        <taxon>Lujinxingia</taxon>
    </lineage>
</organism>
<dbReference type="OrthoDB" id="2156220at2"/>
<dbReference type="RefSeq" id="WP_146972126.1">
    <property type="nucleotide sequence ID" value="NZ_VOSL01000005.1"/>
</dbReference>
<dbReference type="EMBL" id="VOSL01000005">
    <property type="protein sequence ID" value="TXD44242.1"/>
    <property type="molecule type" value="Genomic_DNA"/>
</dbReference>
<sequence>MAKKILLALAGIGALVVAAIPIIRSSYDEPEFKSVHASNPFEIRAYGSRIVAQTTVRASSLREATTLGFERLAEYIFGGNRGSGGASQKIAMTTPVESVPAGENAYTVVFTMPSEWTLDELPEPNDPNVVVRAEEPRLVATARFSGNASERDVDELSRELMVYIEEQGYVADSEVTIAQYDPPWTPGIMRRNEMMVELAEPRAPGTEAAPAE</sequence>
<reference evidence="1 2" key="1">
    <citation type="submission" date="2019-08" db="EMBL/GenBank/DDBJ databases">
        <title>Bradymonadales sp. TMQ2.</title>
        <authorList>
            <person name="Liang Q."/>
        </authorList>
    </citation>
    <scope>NUCLEOTIDE SEQUENCE [LARGE SCALE GENOMIC DNA]</scope>
    <source>
        <strain evidence="1 2">TMQ2</strain>
    </source>
</reference>
<dbReference type="PANTHER" id="PTHR11220:SF58">
    <property type="entry name" value="SOUL HEME-BINDING FAMILY PROTEIN"/>
    <property type="match status" value="1"/>
</dbReference>
<evidence type="ECO:0000313" key="1">
    <source>
        <dbReference type="EMBL" id="TXD44242.1"/>
    </source>
</evidence>
<dbReference type="InterPro" id="IPR006917">
    <property type="entry name" value="SOUL_heme-bd"/>
</dbReference>
<comment type="caution">
    <text evidence="1">The sequence shown here is derived from an EMBL/GenBank/DDBJ whole genome shotgun (WGS) entry which is preliminary data.</text>
</comment>
<evidence type="ECO:0000313" key="2">
    <source>
        <dbReference type="Proteomes" id="UP000321046"/>
    </source>
</evidence>
<dbReference type="PANTHER" id="PTHR11220">
    <property type="entry name" value="HEME-BINDING PROTEIN-RELATED"/>
    <property type="match status" value="1"/>
</dbReference>
<dbReference type="Pfam" id="PF04832">
    <property type="entry name" value="SOUL"/>
    <property type="match status" value="1"/>
</dbReference>
<dbReference type="Proteomes" id="UP000321046">
    <property type="component" value="Unassembled WGS sequence"/>
</dbReference>
<dbReference type="Gene3D" id="3.20.80.10">
    <property type="entry name" value="Regulatory factor, effector binding domain"/>
    <property type="match status" value="1"/>
</dbReference>
<gene>
    <name evidence="1" type="ORF">FRC96_00705</name>
</gene>
<dbReference type="AlphaFoldDB" id="A0A5C6XR76"/>
<dbReference type="InterPro" id="IPR011256">
    <property type="entry name" value="Reg_factor_effector_dom_sf"/>
</dbReference>
<dbReference type="SUPFAM" id="SSF55136">
    <property type="entry name" value="Probable bacterial effector-binding domain"/>
    <property type="match status" value="1"/>
</dbReference>